<dbReference type="EMBL" id="QEAM01000147">
    <property type="protein sequence ID" value="TPX45253.1"/>
    <property type="molecule type" value="Genomic_DNA"/>
</dbReference>
<accession>A0A507D1C5</accession>
<evidence type="ECO:0000313" key="2">
    <source>
        <dbReference type="EMBL" id="TPX51023.1"/>
    </source>
</evidence>
<dbReference type="InterPro" id="IPR016024">
    <property type="entry name" value="ARM-type_fold"/>
</dbReference>
<gene>
    <name evidence="1" type="ORF">SeLEV6574_g03970</name>
    <name evidence="2" type="ORF">SeMB42_g02045</name>
</gene>
<dbReference type="InterPro" id="IPR019384">
    <property type="entry name" value="FHIP"/>
</dbReference>
<dbReference type="PANTHER" id="PTHR21705:SF11">
    <property type="entry name" value="FHIP FAMILY PROTEIN CG3558"/>
    <property type="match status" value="1"/>
</dbReference>
<dbReference type="OrthoDB" id="5350595at2759"/>
<evidence type="ECO:0000313" key="3">
    <source>
        <dbReference type="Proteomes" id="UP000317494"/>
    </source>
</evidence>
<name>A0A507D1C5_9FUNG</name>
<keyword evidence="3" id="KW-1185">Reference proteome</keyword>
<comment type="caution">
    <text evidence="1">The sequence shown here is derived from an EMBL/GenBank/DDBJ whole genome shotgun (WGS) entry which is preliminary data.</text>
</comment>
<dbReference type="STRING" id="286115.A0A507D1C5"/>
<dbReference type="VEuPathDB" id="FungiDB:SeMB42_g02045"/>
<dbReference type="Proteomes" id="UP000317494">
    <property type="component" value="Unassembled WGS sequence"/>
</dbReference>
<protein>
    <submittedName>
        <fullName evidence="1">Uncharacterized protein</fullName>
    </submittedName>
</protein>
<dbReference type="SUPFAM" id="SSF48371">
    <property type="entry name" value="ARM repeat"/>
    <property type="match status" value="1"/>
</dbReference>
<organism evidence="1 4">
    <name type="scientific">Synchytrium endobioticum</name>
    <dbReference type="NCBI Taxonomy" id="286115"/>
    <lineage>
        <taxon>Eukaryota</taxon>
        <taxon>Fungi</taxon>
        <taxon>Fungi incertae sedis</taxon>
        <taxon>Chytridiomycota</taxon>
        <taxon>Chytridiomycota incertae sedis</taxon>
        <taxon>Chytridiomycetes</taxon>
        <taxon>Synchytriales</taxon>
        <taxon>Synchytriaceae</taxon>
        <taxon>Synchytrium</taxon>
    </lineage>
</organism>
<dbReference type="AlphaFoldDB" id="A0A507D1C5"/>
<reference evidence="3 4" key="1">
    <citation type="journal article" date="2019" name="Sci. Rep.">
        <title>Comparative genomics of chytrid fungi reveal insights into the obligate biotrophic and pathogenic lifestyle of Synchytrium endobioticum.</title>
        <authorList>
            <person name="van de Vossenberg B.T.L.H."/>
            <person name="Warris S."/>
            <person name="Nguyen H.D.T."/>
            <person name="van Gent-Pelzer M.P.E."/>
            <person name="Joly D.L."/>
            <person name="van de Geest H.C."/>
            <person name="Bonants P.J.M."/>
            <person name="Smith D.S."/>
            <person name="Levesque C.A."/>
            <person name="van der Lee T.A.J."/>
        </authorList>
    </citation>
    <scope>NUCLEOTIDE SEQUENCE [LARGE SCALE GENOMIC DNA]</scope>
    <source>
        <strain evidence="1 4">LEV6574</strain>
        <strain evidence="2 3">MB42</strain>
    </source>
</reference>
<evidence type="ECO:0000313" key="1">
    <source>
        <dbReference type="EMBL" id="TPX45253.1"/>
    </source>
</evidence>
<evidence type="ECO:0000313" key="4">
    <source>
        <dbReference type="Proteomes" id="UP000320475"/>
    </source>
</evidence>
<dbReference type="EMBL" id="QEAN01000059">
    <property type="protein sequence ID" value="TPX51023.1"/>
    <property type="molecule type" value="Genomic_DNA"/>
</dbReference>
<dbReference type="Proteomes" id="UP000320475">
    <property type="component" value="Unassembled WGS sequence"/>
</dbReference>
<dbReference type="Pfam" id="PF10257">
    <property type="entry name" value="RAI16-like"/>
    <property type="match status" value="1"/>
</dbReference>
<dbReference type="PANTHER" id="PTHR21705">
    <property type="entry name" value="RAI16 PROTEIN-RELATED"/>
    <property type="match status" value="1"/>
</dbReference>
<proteinExistence type="predicted"/>
<sequence>MLNRLTDLVSDILAPIKTTDTVFREHWDHVQLCYKRGHAQSHLSISDTNLPYHLEAMVRYLKEEQTEWSYAAPLALESPSSLHAGPCLEYLLGNRILHELVAYAQSDTPIGMRAHVLRIFQLLIANLGGPKLLPETAVRAPLTKLLADCHQLADEATPSPSPNPPSGSASQVKHELVQLLALIFRHIRSTPSLLGLLFDRDASKAPQFGIFDTLMDYIGYPSTTGHVAREAVLCAIDVISDDAVLQQDDRNRELMVDVIDYIANASHLPETVAERLALLYARMASSAPSARADGKNKRTVPQSPCPSPLPMTTNIYSDATAGMPNTLNATDEFHDLWSFANKIINCDCHKLTNRLVDTIDATFFRPTLFQSLASATQHVAVSATLYLSELIRHVTPELLACLSLGLATHRVADAHGQRKLLDVMLSRLEQLSGDHVAISTLRLFDVIISTYQPQVLHVLLHVDGSGCEIPVATDRQTHNLHARIERLLSSLPPAGIPTNPDDIFNSGYDEHFELAHRRVLDYLQKREGWRRTSLVGGPNTEDHGAINLRRIILRLLPQMLDLSPGLNLVLTSCISRIATMGGRDVDKFLFGGSEDGGCVADILSRLSHAAQQQLSSVDHAVVKLAAMRERGIDGTQAAAKLGEIPRVIDNGGHANGPLPVPPHAPARPEAHLLAAYLILSEFIKELAAIVLNSSFSINDMDNNGTARDSVPDNNDQGWGAVDARQLRAVAGPDASSPFTQMLLPAAEMESLASEGAKVIGATIAHSLEAFKKAWGAGSGASEETRSP</sequence>